<name>A0A382R324_9ZZZZ</name>
<evidence type="ECO:0000256" key="4">
    <source>
        <dbReference type="ARBA" id="ARBA00023163"/>
    </source>
</evidence>
<dbReference type="GO" id="GO:0043565">
    <property type="term" value="F:sequence-specific DNA binding"/>
    <property type="evidence" value="ECO:0007669"/>
    <property type="project" value="TreeGrafter"/>
</dbReference>
<dbReference type="InterPro" id="IPR058163">
    <property type="entry name" value="LysR-type_TF_proteobact-type"/>
</dbReference>
<proteinExistence type="inferred from homology"/>
<protein>
    <recommendedName>
        <fullName evidence="5">HTH lysR-type domain-containing protein</fullName>
    </recommendedName>
</protein>
<dbReference type="PANTHER" id="PTHR30537">
    <property type="entry name" value="HTH-TYPE TRANSCRIPTIONAL REGULATOR"/>
    <property type="match status" value="1"/>
</dbReference>
<dbReference type="InterPro" id="IPR000847">
    <property type="entry name" value="LysR_HTH_N"/>
</dbReference>
<dbReference type="PRINTS" id="PR00039">
    <property type="entry name" value="HTHLYSR"/>
</dbReference>
<keyword evidence="4" id="KW-0804">Transcription</keyword>
<organism evidence="6">
    <name type="scientific">marine metagenome</name>
    <dbReference type="NCBI Taxonomy" id="408172"/>
    <lineage>
        <taxon>unclassified sequences</taxon>
        <taxon>metagenomes</taxon>
        <taxon>ecological metagenomes</taxon>
    </lineage>
</organism>
<keyword evidence="3" id="KW-0238">DNA-binding</keyword>
<reference evidence="6" key="1">
    <citation type="submission" date="2018-05" db="EMBL/GenBank/DDBJ databases">
        <authorList>
            <person name="Lanie J.A."/>
            <person name="Ng W.-L."/>
            <person name="Kazmierczak K.M."/>
            <person name="Andrzejewski T.M."/>
            <person name="Davidsen T.M."/>
            <person name="Wayne K.J."/>
            <person name="Tettelin H."/>
            <person name="Glass J.I."/>
            <person name="Rusch D."/>
            <person name="Podicherti R."/>
            <person name="Tsui H.-C.T."/>
            <person name="Winkler M.E."/>
        </authorList>
    </citation>
    <scope>NUCLEOTIDE SEQUENCE</scope>
</reference>
<dbReference type="FunFam" id="1.10.10.10:FF:000001">
    <property type="entry name" value="LysR family transcriptional regulator"/>
    <property type="match status" value="1"/>
</dbReference>
<dbReference type="AlphaFoldDB" id="A0A382R324"/>
<dbReference type="GO" id="GO:0006351">
    <property type="term" value="P:DNA-templated transcription"/>
    <property type="evidence" value="ECO:0007669"/>
    <property type="project" value="TreeGrafter"/>
</dbReference>
<evidence type="ECO:0000259" key="5">
    <source>
        <dbReference type="PROSITE" id="PS50931"/>
    </source>
</evidence>
<dbReference type="Pfam" id="PF03466">
    <property type="entry name" value="LysR_substrate"/>
    <property type="match status" value="1"/>
</dbReference>
<sequence length="209" mass="23696">MDWEKVKIFRHVAQSKSFTHAGEKLNLSQSAISRQIKKLEEELKVILFHRHARGLLLTEQGETLLLYANEMFDKMSAAETNISANKEKPQGELRVTTTIGFGSVWLTTHIGEFLEKYPEISLSLLVGDYELDLSMREADVAIRLSPPTQPDLIQRHLFTGHMGIFAAPSYLKKYGTPNNIKELLKHTVVSYGESSNLPFPGINWLNLML</sequence>
<feature type="domain" description="HTH lysR-type" evidence="5">
    <location>
        <begin position="1"/>
        <end position="58"/>
    </location>
</feature>
<feature type="non-terminal residue" evidence="6">
    <location>
        <position position="209"/>
    </location>
</feature>
<dbReference type="Pfam" id="PF00126">
    <property type="entry name" value="HTH_1"/>
    <property type="match status" value="1"/>
</dbReference>
<dbReference type="PANTHER" id="PTHR30537:SF20">
    <property type="entry name" value="TRANSCRIPTIONAL REGULATORY PROTEIN"/>
    <property type="match status" value="1"/>
</dbReference>
<keyword evidence="2" id="KW-0805">Transcription regulation</keyword>
<evidence type="ECO:0000256" key="2">
    <source>
        <dbReference type="ARBA" id="ARBA00023015"/>
    </source>
</evidence>
<gene>
    <name evidence="6" type="ORF">METZ01_LOCUS343845</name>
</gene>
<dbReference type="EMBL" id="UINC01118098">
    <property type="protein sequence ID" value="SVC90991.1"/>
    <property type="molecule type" value="Genomic_DNA"/>
</dbReference>
<dbReference type="InterPro" id="IPR036390">
    <property type="entry name" value="WH_DNA-bd_sf"/>
</dbReference>
<feature type="non-terminal residue" evidence="6">
    <location>
        <position position="1"/>
    </location>
</feature>
<dbReference type="SUPFAM" id="SSF46785">
    <property type="entry name" value="Winged helix' DNA-binding domain"/>
    <property type="match status" value="1"/>
</dbReference>
<dbReference type="InterPro" id="IPR005119">
    <property type="entry name" value="LysR_subst-bd"/>
</dbReference>
<evidence type="ECO:0000313" key="6">
    <source>
        <dbReference type="EMBL" id="SVC90991.1"/>
    </source>
</evidence>
<dbReference type="InterPro" id="IPR036388">
    <property type="entry name" value="WH-like_DNA-bd_sf"/>
</dbReference>
<dbReference type="Gene3D" id="3.40.190.290">
    <property type="match status" value="1"/>
</dbReference>
<evidence type="ECO:0000256" key="1">
    <source>
        <dbReference type="ARBA" id="ARBA00009437"/>
    </source>
</evidence>
<dbReference type="GO" id="GO:0003700">
    <property type="term" value="F:DNA-binding transcription factor activity"/>
    <property type="evidence" value="ECO:0007669"/>
    <property type="project" value="InterPro"/>
</dbReference>
<dbReference type="SUPFAM" id="SSF53850">
    <property type="entry name" value="Periplasmic binding protein-like II"/>
    <property type="match status" value="1"/>
</dbReference>
<comment type="similarity">
    <text evidence="1">Belongs to the LysR transcriptional regulatory family.</text>
</comment>
<evidence type="ECO:0000256" key="3">
    <source>
        <dbReference type="ARBA" id="ARBA00023125"/>
    </source>
</evidence>
<dbReference type="Gene3D" id="1.10.10.10">
    <property type="entry name" value="Winged helix-like DNA-binding domain superfamily/Winged helix DNA-binding domain"/>
    <property type="match status" value="1"/>
</dbReference>
<accession>A0A382R324</accession>
<dbReference type="PROSITE" id="PS50931">
    <property type="entry name" value="HTH_LYSR"/>
    <property type="match status" value="1"/>
</dbReference>